<dbReference type="Gene3D" id="2.40.260.10">
    <property type="entry name" value="Sortase"/>
    <property type="match status" value="1"/>
</dbReference>
<dbReference type="NCBIfam" id="TIGR01076">
    <property type="entry name" value="sortase_fam"/>
    <property type="match status" value="1"/>
</dbReference>
<dbReference type="InterPro" id="IPR053465">
    <property type="entry name" value="Sortase_Class_E"/>
</dbReference>
<dbReference type="AlphaFoldDB" id="A0A7H2BJL3"/>
<dbReference type="CDD" id="cd05830">
    <property type="entry name" value="Sortase_E"/>
    <property type="match status" value="1"/>
</dbReference>
<sequence length="271" mass="29630">MTHTPPSLRQNAAASSRADHARPKSKGGWAVQIFGEILITVGLVLLLFVVWQLWWTNLEANATQEDAVQSLSQEFKQAAKDQSKPSKTSDHATAEPQPNWDPQTPEITAEPGHGEAYGIAYIPRFGENYQRPLAEGTSTDVLDALGLGHYDGTAMPGDIGNFSLAGHRQTNGAVLDRVEEIQQGDHIYIQTAQGFYTYTVYETKIVLPTEMSVIAPDPAHPGAQPTERLLTLTTCHPRYGDTERYIVHAKFDSWQPLSAGAPDEIKAAVGL</sequence>
<feature type="compositionally biased region" description="Polar residues" evidence="3">
    <location>
        <begin position="1"/>
        <end position="14"/>
    </location>
</feature>
<protein>
    <submittedName>
        <fullName evidence="5">Class E sortase</fullName>
    </submittedName>
</protein>
<dbReference type="KEGG" id="rama:IDM48_11010"/>
<feature type="active site" description="Acyl-thioester intermediate" evidence="2">
    <location>
        <position position="235"/>
    </location>
</feature>
<name>A0A7H2BJL3_9MICC</name>
<dbReference type="InterPro" id="IPR023365">
    <property type="entry name" value="Sortase_dom-sf"/>
</dbReference>
<dbReference type="NCBIfam" id="NF033747">
    <property type="entry name" value="class_E_sortase"/>
    <property type="match status" value="1"/>
</dbReference>
<accession>A0A7H2BJL3</accession>
<keyword evidence="4" id="KW-1133">Transmembrane helix</keyword>
<reference evidence="5 6" key="1">
    <citation type="submission" date="2020-09" db="EMBL/GenBank/DDBJ databases">
        <title>Investigation of environmental microbe.</title>
        <authorList>
            <person name="Ou Y."/>
            <person name="Kang Q."/>
        </authorList>
    </citation>
    <scope>NUCLEOTIDE SEQUENCE [LARGE SCALE GENOMIC DNA]</scope>
    <source>
        <strain evidence="5 6">KJZ-9</strain>
    </source>
</reference>
<feature type="compositionally biased region" description="Basic and acidic residues" evidence="3">
    <location>
        <begin position="77"/>
        <end position="93"/>
    </location>
</feature>
<evidence type="ECO:0000256" key="4">
    <source>
        <dbReference type="SAM" id="Phobius"/>
    </source>
</evidence>
<dbReference type="GO" id="GO:0016787">
    <property type="term" value="F:hydrolase activity"/>
    <property type="evidence" value="ECO:0007669"/>
    <property type="project" value="UniProtKB-KW"/>
</dbReference>
<evidence type="ECO:0000256" key="2">
    <source>
        <dbReference type="PIRSR" id="PIRSR605754-1"/>
    </source>
</evidence>
<dbReference type="EMBL" id="CP061538">
    <property type="protein sequence ID" value="QNV39859.1"/>
    <property type="molecule type" value="Genomic_DNA"/>
</dbReference>
<evidence type="ECO:0000313" key="6">
    <source>
        <dbReference type="Proteomes" id="UP000516421"/>
    </source>
</evidence>
<dbReference type="RefSeq" id="WP_068171997.1">
    <property type="nucleotide sequence ID" value="NZ_CP061538.1"/>
</dbReference>
<organism evidence="5 6">
    <name type="scientific">Rothia amarae</name>
    <dbReference type="NCBI Taxonomy" id="169480"/>
    <lineage>
        <taxon>Bacteria</taxon>
        <taxon>Bacillati</taxon>
        <taxon>Actinomycetota</taxon>
        <taxon>Actinomycetes</taxon>
        <taxon>Micrococcales</taxon>
        <taxon>Micrococcaceae</taxon>
        <taxon>Rothia</taxon>
    </lineage>
</organism>
<feature type="active site" description="Proton donor/acceptor" evidence="2">
    <location>
        <position position="167"/>
    </location>
</feature>
<keyword evidence="4" id="KW-0812">Transmembrane</keyword>
<feature type="region of interest" description="Disordered" evidence="3">
    <location>
        <begin position="74"/>
        <end position="111"/>
    </location>
</feature>
<gene>
    <name evidence="5" type="ORF">IDM48_11010</name>
</gene>
<keyword evidence="6" id="KW-1185">Reference proteome</keyword>
<dbReference type="InterPro" id="IPR042003">
    <property type="entry name" value="Sortase_E"/>
</dbReference>
<feature type="transmembrane region" description="Helical" evidence="4">
    <location>
        <begin position="33"/>
        <end position="55"/>
    </location>
</feature>
<feature type="region of interest" description="Disordered" evidence="3">
    <location>
        <begin position="1"/>
        <end position="25"/>
    </location>
</feature>
<dbReference type="SUPFAM" id="SSF63817">
    <property type="entry name" value="Sortase"/>
    <property type="match status" value="1"/>
</dbReference>
<keyword evidence="1" id="KW-0378">Hydrolase</keyword>
<proteinExistence type="predicted"/>
<evidence type="ECO:0000256" key="1">
    <source>
        <dbReference type="ARBA" id="ARBA00022801"/>
    </source>
</evidence>
<dbReference type="Pfam" id="PF04203">
    <property type="entry name" value="Sortase"/>
    <property type="match status" value="1"/>
</dbReference>
<dbReference type="InterPro" id="IPR005754">
    <property type="entry name" value="Sortase"/>
</dbReference>
<dbReference type="Proteomes" id="UP000516421">
    <property type="component" value="Chromosome"/>
</dbReference>
<keyword evidence="4" id="KW-0472">Membrane</keyword>
<evidence type="ECO:0000256" key="3">
    <source>
        <dbReference type="SAM" id="MobiDB-lite"/>
    </source>
</evidence>
<evidence type="ECO:0000313" key="5">
    <source>
        <dbReference type="EMBL" id="QNV39859.1"/>
    </source>
</evidence>